<dbReference type="Pfam" id="PF13365">
    <property type="entry name" value="Trypsin_2"/>
    <property type="match status" value="1"/>
</dbReference>
<gene>
    <name evidence="3" type="ORF">DRV84_08355</name>
</gene>
<feature type="compositionally biased region" description="Acidic residues" evidence="1">
    <location>
        <begin position="131"/>
        <end position="147"/>
    </location>
</feature>
<feature type="domain" description="Peptidoglycan binding-like" evidence="2">
    <location>
        <begin position="159"/>
        <end position="214"/>
    </location>
</feature>
<organism evidence="3 4">
    <name type="scientific">Rhodosalinus sediminis</name>
    <dbReference type="NCBI Taxonomy" id="1940533"/>
    <lineage>
        <taxon>Bacteria</taxon>
        <taxon>Pseudomonadati</taxon>
        <taxon>Pseudomonadota</taxon>
        <taxon>Alphaproteobacteria</taxon>
        <taxon>Rhodobacterales</taxon>
        <taxon>Paracoccaceae</taxon>
        <taxon>Rhodosalinus</taxon>
    </lineage>
</organism>
<dbReference type="EMBL" id="QOHR01000008">
    <property type="protein sequence ID" value="REC57090.1"/>
    <property type="molecule type" value="Genomic_DNA"/>
</dbReference>
<dbReference type="Pfam" id="PF01471">
    <property type="entry name" value="PG_binding_1"/>
    <property type="match status" value="1"/>
</dbReference>
<dbReference type="InterPro" id="IPR002477">
    <property type="entry name" value="Peptidoglycan-bd-like"/>
</dbReference>
<proteinExistence type="predicted"/>
<evidence type="ECO:0000313" key="3">
    <source>
        <dbReference type="EMBL" id="REC57090.1"/>
    </source>
</evidence>
<dbReference type="InterPro" id="IPR036365">
    <property type="entry name" value="PGBD-like_sf"/>
</dbReference>
<dbReference type="AlphaFoldDB" id="A0A3D9BU90"/>
<protein>
    <submittedName>
        <fullName evidence="3">Peptidoglycan-binding protein</fullName>
    </submittedName>
</protein>
<keyword evidence="4" id="KW-1185">Reference proteome</keyword>
<dbReference type="Gene3D" id="1.10.101.10">
    <property type="entry name" value="PGBD-like superfamily/PGBD"/>
    <property type="match status" value="1"/>
</dbReference>
<dbReference type="OrthoDB" id="6810892at2"/>
<feature type="region of interest" description="Disordered" evidence="1">
    <location>
        <begin position="130"/>
        <end position="158"/>
    </location>
</feature>
<dbReference type="SUPFAM" id="SSF50494">
    <property type="entry name" value="Trypsin-like serine proteases"/>
    <property type="match status" value="1"/>
</dbReference>
<evidence type="ECO:0000256" key="1">
    <source>
        <dbReference type="SAM" id="MobiDB-lite"/>
    </source>
</evidence>
<feature type="compositionally biased region" description="Basic and acidic residues" evidence="1">
    <location>
        <begin position="148"/>
        <end position="158"/>
    </location>
</feature>
<reference evidence="3 4" key="1">
    <citation type="journal article" date="2017" name="Int. J. Syst. Evol. Microbiol.">
        <title>Rhodosalinus sediminis gen. nov., sp. nov., isolated from marine saltern.</title>
        <authorList>
            <person name="Guo L.Y."/>
            <person name="Ling S.K."/>
            <person name="Li C.M."/>
            <person name="Chen G.J."/>
            <person name="Du Z.J."/>
        </authorList>
    </citation>
    <scope>NUCLEOTIDE SEQUENCE [LARGE SCALE GENOMIC DNA]</scope>
    <source>
        <strain evidence="3 4">WDN1C137</strain>
    </source>
</reference>
<dbReference type="Proteomes" id="UP000257131">
    <property type="component" value="Unassembled WGS sequence"/>
</dbReference>
<accession>A0A3D9BU90</accession>
<sequence>MWHIIGLLLLALTVLAGPLRAQETAWVQIEAHPTLAEAEERARLFARRLPDVAGFALGGGWYAVTLGPYTRETAEDVLARYRAAAEIPRDSYIARASDYERQFWPIGAAALSGAPVDLDRDLGAEGRDVGETVEETLPEETLPEETLPEARRSEGRLTRAERETLQEALRWAGYYRGAIDAAFGPGTRGAMAGWQRDRGFDPTGVLTTRQRAALLADYNAVLEGLALETVTDDRAGIRIALPRGAVAFERYDYPFAHYESTGEVPGARVLLISQEGDRGRLAGLYEIMQTLEIVPLDGPRERDGRRFSIEGRDGEIVSVTEAALVDGAIKGFTLVWPAGDEARRTRLLEEMRDSFARLPGTLAPEAAEAPSGVDLVAGLAVRRPVRARSGFFVDAEGAVLTSAEAVEGCARVTLDGDIEARVVARDAALGAAVLRPETRLAPQGVAAFAATPPRRTAEIAVAGYSYGGQLPAPTLTFGRFEAETDLDGAATRDRLTLDVRPGDTGGPVFDAAGAVVGLLLPRDDGARRPPETVRFSADAGALRDLLAGAGIEARRGGGGAALAAEDLTRRAEALTVRVACWD</sequence>
<evidence type="ECO:0000313" key="4">
    <source>
        <dbReference type="Proteomes" id="UP000257131"/>
    </source>
</evidence>
<dbReference type="InterPro" id="IPR036366">
    <property type="entry name" value="PGBDSf"/>
</dbReference>
<dbReference type="Gene3D" id="2.40.10.120">
    <property type="match status" value="1"/>
</dbReference>
<comment type="caution">
    <text evidence="3">The sequence shown here is derived from an EMBL/GenBank/DDBJ whole genome shotgun (WGS) entry which is preliminary data.</text>
</comment>
<name>A0A3D9BU90_9RHOB</name>
<dbReference type="RefSeq" id="WP_115979427.1">
    <property type="nucleotide sequence ID" value="NZ_QOHR01000008.1"/>
</dbReference>
<dbReference type="SUPFAM" id="SSF47090">
    <property type="entry name" value="PGBD-like"/>
    <property type="match status" value="1"/>
</dbReference>
<dbReference type="InterPro" id="IPR009003">
    <property type="entry name" value="Peptidase_S1_PA"/>
</dbReference>
<evidence type="ECO:0000259" key="2">
    <source>
        <dbReference type="Pfam" id="PF01471"/>
    </source>
</evidence>